<sequence>MNTDIDILARTLFGEAKANSIADAEAIANVVMNRCELPNWPSTPAEVCQQAWQFSCWNTNDPNRSRILNASGDWFKKCQSIARKAVTAGIHDATNRATHYCTPAVKAKTYWAKSKQPCYQTDGHVFFNDIDTPPPANAKEALDQQRPLTQTKTIRGGQVASVGTGGAMIAEIGQQVTEAAYQMQGLTYYLDIAKWIFFGLIVIGIGLTLWARIKDRQDGVK</sequence>
<evidence type="ECO:0000313" key="4">
    <source>
        <dbReference type="Proteomes" id="UP001529180"/>
    </source>
</evidence>
<protein>
    <submittedName>
        <fullName evidence="3">Cell wall hydrolase</fullName>
    </submittedName>
</protein>
<organism evidence="3 4">
    <name type="scientific">Thalassospira aquimaris</name>
    <dbReference type="NCBI Taxonomy" id="3037796"/>
    <lineage>
        <taxon>Bacteria</taxon>
        <taxon>Pseudomonadati</taxon>
        <taxon>Pseudomonadota</taxon>
        <taxon>Alphaproteobacteria</taxon>
        <taxon>Rhodospirillales</taxon>
        <taxon>Thalassospiraceae</taxon>
        <taxon>Thalassospira</taxon>
    </lineage>
</organism>
<feature type="transmembrane region" description="Helical" evidence="1">
    <location>
        <begin position="192"/>
        <end position="211"/>
    </location>
</feature>
<evidence type="ECO:0000259" key="2">
    <source>
        <dbReference type="Pfam" id="PF07486"/>
    </source>
</evidence>
<gene>
    <name evidence="3" type="ORF">P7680_21415</name>
</gene>
<reference evidence="3 4" key="1">
    <citation type="submission" date="2023-03" db="EMBL/GenBank/DDBJ databases">
        <title>Strain FZY0004 represents a novel species in the genus Thalassospira isolated from seawater.</title>
        <authorList>
            <person name="Fu Z.-Y."/>
        </authorList>
    </citation>
    <scope>NUCLEOTIDE SEQUENCE [LARGE SCALE GENOMIC DNA]</scope>
    <source>
        <strain evidence="3 4">FZY0004</strain>
    </source>
</reference>
<keyword evidence="1" id="KW-1133">Transmembrane helix</keyword>
<dbReference type="EMBL" id="JARSBO010000014">
    <property type="protein sequence ID" value="MDG4721577.1"/>
    <property type="molecule type" value="Genomic_DNA"/>
</dbReference>
<dbReference type="InterPro" id="IPR011105">
    <property type="entry name" value="Cell_wall_hydrolase_SleB"/>
</dbReference>
<keyword evidence="1" id="KW-0812">Transmembrane</keyword>
<proteinExistence type="predicted"/>
<accession>A0ABT6GID2</accession>
<dbReference type="GO" id="GO:0016787">
    <property type="term" value="F:hydrolase activity"/>
    <property type="evidence" value="ECO:0007669"/>
    <property type="project" value="UniProtKB-KW"/>
</dbReference>
<evidence type="ECO:0000313" key="3">
    <source>
        <dbReference type="EMBL" id="MDG4721577.1"/>
    </source>
</evidence>
<dbReference type="Pfam" id="PF07486">
    <property type="entry name" value="Hydrolase_2"/>
    <property type="match status" value="1"/>
</dbReference>
<keyword evidence="4" id="KW-1185">Reference proteome</keyword>
<evidence type="ECO:0000256" key="1">
    <source>
        <dbReference type="SAM" id="Phobius"/>
    </source>
</evidence>
<dbReference type="Gene3D" id="1.10.10.2520">
    <property type="entry name" value="Cell wall hydrolase SleB, domain 1"/>
    <property type="match status" value="1"/>
</dbReference>
<dbReference type="RefSeq" id="WP_278007027.1">
    <property type="nucleotide sequence ID" value="NZ_JARSBO010000014.1"/>
</dbReference>
<dbReference type="InterPro" id="IPR042047">
    <property type="entry name" value="SleB_dom1"/>
</dbReference>
<feature type="domain" description="Cell wall hydrolase SleB" evidence="2">
    <location>
        <begin position="24"/>
        <end position="127"/>
    </location>
</feature>
<keyword evidence="1" id="KW-0472">Membrane</keyword>
<name>A0ABT6GID2_9PROT</name>
<dbReference type="Proteomes" id="UP001529180">
    <property type="component" value="Unassembled WGS sequence"/>
</dbReference>
<keyword evidence="3" id="KW-0378">Hydrolase</keyword>
<comment type="caution">
    <text evidence="3">The sequence shown here is derived from an EMBL/GenBank/DDBJ whole genome shotgun (WGS) entry which is preliminary data.</text>
</comment>